<evidence type="ECO:0000313" key="3">
    <source>
        <dbReference type="Proteomes" id="UP000254051"/>
    </source>
</evidence>
<evidence type="ECO:0000259" key="1">
    <source>
        <dbReference type="Pfam" id="PF00148"/>
    </source>
</evidence>
<dbReference type="Pfam" id="PF00148">
    <property type="entry name" value="Oxidored_nitro"/>
    <property type="match status" value="1"/>
</dbReference>
<keyword evidence="3" id="KW-1185">Reference proteome</keyword>
<organism evidence="2 3">
    <name type="scientific">Faecalicatena contorta</name>
    <dbReference type="NCBI Taxonomy" id="39482"/>
    <lineage>
        <taxon>Bacteria</taxon>
        <taxon>Bacillati</taxon>
        <taxon>Bacillota</taxon>
        <taxon>Clostridia</taxon>
        <taxon>Lachnospirales</taxon>
        <taxon>Lachnospiraceae</taxon>
        <taxon>Faecalicatena</taxon>
    </lineage>
</organism>
<dbReference type="AlphaFoldDB" id="A0A316A2P0"/>
<dbReference type="GO" id="GO:0016491">
    <property type="term" value="F:oxidoreductase activity"/>
    <property type="evidence" value="ECO:0007669"/>
    <property type="project" value="InterPro"/>
</dbReference>
<gene>
    <name evidence="2" type="ORF">SAMN05216529_1014</name>
</gene>
<dbReference type="OrthoDB" id="495776at2"/>
<proteinExistence type="predicted"/>
<feature type="domain" description="Nitrogenase/oxidoreductase component 1" evidence="1">
    <location>
        <begin position="32"/>
        <end position="414"/>
    </location>
</feature>
<name>A0A316A2P0_9FIRM</name>
<dbReference type="RefSeq" id="WP_109708187.1">
    <property type="nucleotide sequence ID" value="NZ_QGDS01000001.1"/>
</dbReference>
<dbReference type="PANTHER" id="PTHR42846:SF1">
    <property type="entry name" value="NI-SIROHYDROCHLORIN A,C-DIAMIDE REDUCTIVE CYCLASE COMPLEX, COMPONENT CFBD"/>
    <property type="match status" value="1"/>
</dbReference>
<protein>
    <submittedName>
        <fullName evidence="2">Nitrogenase molybdenum-iron protein, alpha and beta chains</fullName>
    </submittedName>
</protein>
<sequence length="427" mass="47948">MNDIKHLKCLSSVRSMSSIRPLTPAAFPGNHCPMHTALSLGARIEGMSTLVIGTAECSYYSRNVPNASRSREQGLHWTYLLDSREVVFGFRDGLIDAIKEMDKAGAKVILLLATCVPELIGEDIESICYEIQTKVRARLVHIPLGNFKCGSYEPGYWKTLLAIGKLTEKVQERKKTVNILGRSSQESHIPMPELIVLLKSYDVPLRFLAPDSSVEDFISAGDAQMNIILSPFMNPLAEWMAQVHEIPFLSLHDIYDTKEIENAYLHIEQCLGIEIGCKFAERLKYTRKIQKKAVDKIRGLQYISADIGALQPLPLSVYLSKLGMEPVMIHMEEFYPSDVQWKKRLVSLDKNPAICLMLNKQGDRPLIEAMCPDMVFGDWDGRGEARPPMVQLLDLYGQIGYERTVTILERIADVFTEGKGEGENGAL</sequence>
<dbReference type="InterPro" id="IPR052673">
    <property type="entry name" value="Ni-siroh_cyclase_CfbD"/>
</dbReference>
<dbReference type="Proteomes" id="UP000254051">
    <property type="component" value="Unassembled WGS sequence"/>
</dbReference>
<dbReference type="SUPFAM" id="SSF53807">
    <property type="entry name" value="Helical backbone' metal receptor"/>
    <property type="match status" value="1"/>
</dbReference>
<dbReference type="InterPro" id="IPR000510">
    <property type="entry name" value="Nase/OxRdtase_comp1"/>
</dbReference>
<accession>A0A316A2P0</accession>
<evidence type="ECO:0000313" key="2">
    <source>
        <dbReference type="EMBL" id="SUQ12060.1"/>
    </source>
</evidence>
<dbReference type="EMBL" id="UHJJ01000001">
    <property type="protein sequence ID" value="SUQ12060.1"/>
    <property type="molecule type" value="Genomic_DNA"/>
</dbReference>
<reference evidence="3" key="1">
    <citation type="submission" date="2017-07" db="EMBL/GenBank/DDBJ databases">
        <authorList>
            <person name="Varghese N."/>
            <person name="Submissions S."/>
        </authorList>
    </citation>
    <scope>NUCLEOTIDE SEQUENCE [LARGE SCALE GENOMIC DNA]</scope>
    <source>
        <strain evidence="3">NLAE-zl-C134</strain>
    </source>
</reference>
<dbReference type="PANTHER" id="PTHR42846">
    <property type="entry name" value="NI-SIROHYDROCHLORIN A,C-DIAMIDE REDUCTIVE CYCLASE COMPLEX, COMPONENT CFBD"/>
    <property type="match status" value="1"/>
</dbReference>
<dbReference type="Gene3D" id="3.40.50.1980">
    <property type="entry name" value="Nitrogenase molybdenum iron protein domain"/>
    <property type="match status" value="2"/>
</dbReference>